<dbReference type="OMA" id="NGEREQT"/>
<dbReference type="HOGENOM" id="CLU_083230_0_0_1"/>
<dbReference type="Gramene" id="OB04G17360.1">
    <property type="protein sequence ID" value="OB04G17360.1"/>
    <property type="gene ID" value="OB04G17360"/>
</dbReference>
<evidence type="ECO:0000259" key="2">
    <source>
        <dbReference type="PROSITE" id="PS01159"/>
    </source>
</evidence>
<feature type="domain" description="WW" evidence="2">
    <location>
        <begin position="68"/>
        <end position="93"/>
    </location>
</feature>
<protein>
    <recommendedName>
        <fullName evidence="2">WW domain-containing protein</fullName>
    </recommendedName>
</protein>
<feature type="region of interest" description="Disordered" evidence="1">
    <location>
        <begin position="273"/>
        <end position="294"/>
    </location>
</feature>
<dbReference type="PROSITE" id="PS01159">
    <property type="entry name" value="WW_DOMAIN_1"/>
    <property type="match status" value="1"/>
</dbReference>
<dbReference type="eggNOG" id="ENOG502R6GX">
    <property type="taxonomic scope" value="Eukaryota"/>
</dbReference>
<dbReference type="InterPro" id="IPR013181">
    <property type="entry name" value="DUF1719"/>
</dbReference>
<reference evidence="3" key="2">
    <citation type="submission" date="2013-04" db="UniProtKB">
        <authorList>
            <consortium name="EnsemblPlants"/>
        </authorList>
    </citation>
    <scope>IDENTIFICATION</scope>
</reference>
<evidence type="ECO:0000313" key="3">
    <source>
        <dbReference type="EnsemblPlants" id="OB04G17360.1"/>
    </source>
</evidence>
<accession>J3LX61</accession>
<dbReference type="Proteomes" id="UP000006038">
    <property type="component" value="Chromosome 4"/>
</dbReference>
<evidence type="ECO:0000313" key="4">
    <source>
        <dbReference type="Proteomes" id="UP000006038"/>
    </source>
</evidence>
<feature type="region of interest" description="Disordered" evidence="1">
    <location>
        <begin position="174"/>
        <end position="202"/>
    </location>
</feature>
<keyword evidence="4" id="KW-1185">Reference proteome</keyword>
<reference evidence="3" key="1">
    <citation type="journal article" date="2013" name="Nat. Commun.">
        <title>Whole-genome sequencing of Oryza brachyantha reveals mechanisms underlying Oryza genome evolution.</title>
        <authorList>
            <person name="Chen J."/>
            <person name="Huang Q."/>
            <person name="Gao D."/>
            <person name="Wang J."/>
            <person name="Lang Y."/>
            <person name="Liu T."/>
            <person name="Li B."/>
            <person name="Bai Z."/>
            <person name="Luis Goicoechea J."/>
            <person name="Liang C."/>
            <person name="Chen C."/>
            <person name="Zhang W."/>
            <person name="Sun S."/>
            <person name="Liao Y."/>
            <person name="Zhang X."/>
            <person name="Yang L."/>
            <person name="Song C."/>
            <person name="Wang M."/>
            <person name="Shi J."/>
            <person name="Liu G."/>
            <person name="Liu J."/>
            <person name="Zhou H."/>
            <person name="Zhou W."/>
            <person name="Yu Q."/>
            <person name="An N."/>
            <person name="Chen Y."/>
            <person name="Cai Q."/>
            <person name="Wang B."/>
            <person name="Liu B."/>
            <person name="Min J."/>
            <person name="Huang Y."/>
            <person name="Wu H."/>
            <person name="Li Z."/>
            <person name="Zhang Y."/>
            <person name="Yin Y."/>
            <person name="Song W."/>
            <person name="Jiang J."/>
            <person name="Jackson S.A."/>
            <person name="Wing R.A."/>
            <person name="Wang J."/>
            <person name="Chen M."/>
        </authorList>
    </citation>
    <scope>NUCLEOTIDE SEQUENCE [LARGE SCALE GENOMIC DNA]</scope>
    <source>
        <strain evidence="3">cv. IRGC 101232</strain>
    </source>
</reference>
<evidence type="ECO:0000256" key="1">
    <source>
        <dbReference type="SAM" id="MobiDB-lite"/>
    </source>
</evidence>
<dbReference type="Pfam" id="PF08224">
    <property type="entry name" value="DUF1719"/>
    <property type="match status" value="1"/>
</dbReference>
<organism evidence="3">
    <name type="scientific">Oryza brachyantha</name>
    <name type="common">malo sina</name>
    <dbReference type="NCBI Taxonomy" id="4533"/>
    <lineage>
        <taxon>Eukaryota</taxon>
        <taxon>Viridiplantae</taxon>
        <taxon>Streptophyta</taxon>
        <taxon>Embryophyta</taxon>
        <taxon>Tracheophyta</taxon>
        <taxon>Spermatophyta</taxon>
        <taxon>Magnoliopsida</taxon>
        <taxon>Liliopsida</taxon>
        <taxon>Poales</taxon>
        <taxon>Poaceae</taxon>
        <taxon>BOP clade</taxon>
        <taxon>Oryzoideae</taxon>
        <taxon>Oryzeae</taxon>
        <taxon>Oryzinae</taxon>
        <taxon>Oryza</taxon>
    </lineage>
</organism>
<sequence length="339" mass="37894">MVGFVVQDFAAPARSFNLGLMVRLSERTDLLGTMIDCMQSASSTTHFRVVAEDIRRELVQLPTQDFTWMPRSPYAHTKYWVDVHTTLTRWYRPNPLCCTTHQTLPRDTTAPSPSPSPAAPLSAAYPEHVIQVYLHCCVPAAKPAPAAACNNNGEREQTPPPPPLELTVLFLPHDHHGTHEDRGEEEEDGATKRKQHPSSPPYHAVEVVDEDQIEARRVQQHADGGGACRLQDLDERLLPRAVDHLRTHTASRTYQVCLRSGHGAAHVCVEKATNASGGGGSTPRGEGRRRSRSKMRMRFSVEGWRDMSARPLLKLWVVRESEKLRASISSWTIDTISHK</sequence>
<dbReference type="EnsemblPlants" id="OB04G17360.1">
    <property type="protein sequence ID" value="OB04G17360.1"/>
    <property type="gene ID" value="OB04G17360"/>
</dbReference>
<dbReference type="InterPro" id="IPR001202">
    <property type="entry name" value="WW_dom"/>
</dbReference>
<name>J3LX61_ORYBR</name>
<dbReference type="AlphaFoldDB" id="J3LX61"/>
<proteinExistence type="predicted"/>
<dbReference type="SMART" id="SM01157">
    <property type="entry name" value="DUF1719"/>
    <property type="match status" value="1"/>
</dbReference>